<evidence type="ECO:0000313" key="5">
    <source>
        <dbReference type="Proteomes" id="UP000076268"/>
    </source>
</evidence>
<accession>A0A154BTQ9</accession>
<dbReference type="GO" id="GO:0046872">
    <property type="term" value="F:metal ion binding"/>
    <property type="evidence" value="ECO:0007669"/>
    <property type="project" value="UniProtKB-KW"/>
</dbReference>
<feature type="binding site" evidence="2">
    <location>
        <position position="173"/>
    </location>
    <ligand>
        <name>Mn(2+)</name>
        <dbReference type="ChEBI" id="CHEBI:29035"/>
        <label>1</label>
    </ligand>
</feature>
<protein>
    <submittedName>
        <fullName evidence="4">N-acyl-L-amino acid amidohydrolase</fullName>
    </submittedName>
</protein>
<dbReference type="PANTHER" id="PTHR11014">
    <property type="entry name" value="PEPTIDASE M20 FAMILY MEMBER"/>
    <property type="match status" value="1"/>
</dbReference>
<dbReference type="InterPro" id="IPR002933">
    <property type="entry name" value="Peptidase_M20"/>
</dbReference>
<organism evidence="4 5">
    <name type="scientific">Anaerosporomusa subterranea</name>
    <dbReference type="NCBI Taxonomy" id="1794912"/>
    <lineage>
        <taxon>Bacteria</taxon>
        <taxon>Bacillati</taxon>
        <taxon>Bacillota</taxon>
        <taxon>Negativicutes</taxon>
        <taxon>Acetonemataceae</taxon>
        <taxon>Anaerosporomusa</taxon>
    </lineage>
</organism>
<dbReference type="AlphaFoldDB" id="A0A154BTQ9"/>
<feature type="domain" description="Peptidase M20 dimerisation" evidence="3">
    <location>
        <begin position="196"/>
        <end position="289"/>
    </location>
</feature>
<comment type="cofactor">
    <cofactor evidence="2">
        <name>Mn(2+)</name>
        <dbReference type="ChEBI" id="CHEBI:29035"/>
    </cofactor>
    <text evidence="2">The Mn(2+) ion enhances activity.</text>
</comment>
<reference evidence="4 5" key="1">
    <citation type="submission" date="2016-02" db="EMBL/GenBank/DDBJ databases">
        <title>Anaerosporomusa subterraneum gen. nov., sp. nov., a spore-forming obligate anaerobe isolated from saprolite.</title>
        <authorList>
            <person name="Choi J.K."/>
            <person name="Shah M."/>
            <person name="Yee N."/>
        </authorList>
    </citation>
    <scope>NUCLEOTIDE SEQUENCE [LARGE SCALE GENOMIC DNA]</scope>
    <source>
        <strain evidence="4 5">RU4</strain>
    </source>
</reference>
<feature type="binding site" evidence="2">
    <location>
        <position position="372"/>
    </location>
    <ligand>
        <name>Mn(2+)</name>
        <dbReference type="ChEBI" id="CHEBI:29035"/>
        <label>2</label>
    </ligand>
</feature>
<dbReference type="FunFam" id="3.30.70.360:FF:000001">
    <property type="entry name" value="N-acetyldiaminopimelate deacetylase"/>
    <property type="match status" value="1"/>
</dbReference>
<dbReference type="Proteomes" id="UP000076268">
    <property type="component" value="Unassembled WGS sequence"/>
</dbReference>
<feature type="binding site" evidence="2">
    <location>
        <position position="112"/>
    </location>
    <ligand>
        <name>Mn(2+)</name>
        <dbReference type="ChEBI" id="CHEBI:29035"/>
        <label>2</label>
    </ligand>
</feature>
<keyword evidence="2" id="KW-0479">Metal-binding</keyword>
<gene>
    <name evidence="4" type="ORF">AXX12_01820</name>
</gene>
<dbReference type="Gene3D" id="3.40.630.10">
    <property type="entry name" value="Zn peptidases"/>
    <property type="match status" value="1"/>
</dbReference>
<feature type="binding site" evidence="2">
    <location>
        <position position="114"/>
    </location>
    <ligand>
        <name>Mn(2+)</name>
        <dbReference type="ChEBI" id="CHEBI:29035"/>
        <label>2</label>
    </ligand>
</feature>
<dbReference type="GO" id="GO:0050118">
    <property type="term" value="F:N-acetyldiaminopimelate deacetylase activity"/>
    <property type="evidence" value="ECO:0007669"/>
    <property type="project" value="UniProtKB-ARBA"/>
</dbReference>
<dbReference type="SUPFAM" id="SSF55031">
    <property type="entry name" value="Bacterial exopeptidase dimerisation domain"/>
    <property type="match status" value="1"/>
</dbReference>
<feature type="binding site" evidence="2">
    <location>
        <position position="148"/>
    </location>
    <ligand>
        <name>Mn(2+)</name>
        <dbReference type="ChEBI" id="CHEBI:29035"/>
        <label>2</label>
    </ligand>
</feature>
<dbReference type="InterPro" id="IPR011650">
    <property type="entry name" value="Peptidase_M20_dimer"/>
</dbReference>
<dbReference type="InterPro" id="IPR036264">
    <property type="entry name" value="Bact_exopeptidase_dim_dom"/>
</dbReference>
<keyword evidence="1 4" id="KW-0378">Hydrolase</keyword>
<comment type="caution">
    <text evidence="4">The sequence shown here is derived from an EMBL/GenBank/DDBJ whole genome shotgun (WGS) entry which is preliminary data.</text>
</comment>
<dbReference type="Pfam" id="PF07687">
    <property type="entry name" value="M20_dimer"/>
    <property type="match status" value="1"/>
</dbReference>
<evidence type="ECO:0000259" key="3">
    <source>
        <dbReference type="Pfam" id="PF07687"/>
    </source>
</evidence>
<dbReference type="PIRSF" id="PIRSF005962">
    <property type="entry name" value="Pept_M20D_amidohydro"/>
    <property type="match status" value="1"/>
</dbReference>
<keyword evidence="5" id="KW-1185">Reference proteome</keyword>
<dbReference type="GO" id="GO:0019877">
    <property type="term" value="P:diaminopimelate biosynthetic process"/>
    <property type="evidence" value="ECO:0007669"/>
    <property type="project" value="UniProtKB-ARBA"/>
</dbReference>
<dbReference type="Gene3D" id="3.30.70.360">
    <property type="match status" value="1"/>
</dbReference>
<keyword evidence="2" id="KW-0464">Manganese</keyword>
<dbReference type="PANTHER" id="PTHR11014:SF63">
    <property type="entry name" value="METALLOPEPTIDASE, PUTATIVE (AFU_ORTHOLOGUE AFUA_6G09600)-RELATED"/>
    <property type="match status" value="1"/>
</dbReference>
<dbReference type="STRING" id="1794912.AXX12_01820"/>
<name>A0A154BTQ9_ANASB</name>
<sequence>MVKLLARGVGIVIVDKLIEQSKEEVIAWRRHLHKNPELSFQEEKTAQFVYDNLCKLKDLEVSRPTKTSVMARLFGDKPGKILALRADMDALSIQEETQLDFASQAPGIMHACGHDGHTAMLLGTAKILSQLRHQIKGEVRFIFQHAEELFPGGSREMIQAGVMENVDMILGFHLMSHIPVGKIGIVYGPAMAASDTFEATIQGKGGHASQPHLAVDPIVIGAQVVTNLQHIVSRKLDPMENLVVTVTTFHGGTANNVIPDTVSLCGSIRSFNKTIRQKAEQQIEKIIDGITKTHDAAYKIDYHYGYDAVSNDETMTKIVEETVEAVWGKQAVAKVPPLMGGEDFSFYLNKAPGCFIFVGTGNPDKGCDFPLHHPQFSLDEDSLAIGMKLSVHAALKLLD</sequence>
<dbReference type="NCBIfam" id="TIGR01891">
    <property type="entry name" value="amidohydrolases"/>
    <property type="match status" value="1"/>
</dbReference>
<evidence type="ECO:0000256" key="1">
    <source>
        <dbReference type="ARBA" id="ARBA00022801"/>
    </source>
</evidence>
<dbReference type="CDD" id="cd08021">
    <property type="entry name" value="M20_Acy1_YhaA-like"/>
    <property type="match status" value="1"/>
</dbReference>
<dbReference type="Pfam" id="PF01546">
    <property type="entry name" value="Peptidase_M20"/>
    <property type="match status" value="1"/>
</dbReference>
<dbReference type="InterPro" id="IPR017439">
    <property type="entry name" value="Amidohydrolase"/>
</dbReference>
<evidence type="ECO:0000313" key="4">
    <source>
        <dbReference type="EMBL" id="KYZ76908.1"/>
    </source>
</evidence>
<dbReference type="SUPFAM" id="SSF53187">
    <property type="entry name" value="Zn-dependent exopeptidases"/>
    <property type="match status" value="1"/>
</dbReference>
<evidence type="ECO:0000256" key="2">
    <source>
        <dbReference type="PIRSR" id="PIRSR005962-1"/>
    </source>
</evidence>
<proteinExistence type="predicted"/>
<dbReference type="OrthoDB" id="9776731at2"/>
<dbReference type="EMBL" id="LSGP01000013">
    <property type="protein sequence ID" value="KYZ76908.1"/>
    <property type="molecule type" value="Genomic_DNA"/>
</dbReference>